<reference evidence="3" key="1">
    <citation type="submission" date="2022-05" db="EMBL/GenBank/DDBJ databases">
        <title>The Musa troglodytarum L. genome provides insights into the mechanism of non-climacteric behaviour and enrichment of carotenoids.</title>
        <authorList>
            <person name="Wang J."/>
        </authorList>
    </citation>
    <scope>NUCLEOTIDE SEQUENCE</scope>
    <source>
        <tissue evidence="3">Leaf</tissue>
    </source>
</reference>
<dbReference type="AlphaFoldDB" id="A0A9E7L3V3"/>
<keyword evidence="2" id="KW-0472">Membrane</keyword>
<sequence>MCNFISDTIIILILSCLNILLSGIARTLKLRYVGDSSGSVASPSKYSTTCRMLGLPSGKGCEHSNPSFKTNSTSSTTYSSPSFGSLVASIDPFRQLSTTQSNKISSSPDATESTGRVPQATSKRKIPNANTSVMVVAFPVRTSSGAR</sequence>
<name>A0A9E7L3V3_9LILI</name>
<protein>
    <submittedName>
        <fullName evidence="3">Uncharacterized protein</fullName>
    </submittedName>
</protein>
<organism evidence="3 4">
    <name type="scientific">Musa troglodytarum</name>
    <name type="common">fe'i banana</name>
    <dbReference type="NCBI Taxonomy" id="320322"/>
    <lineage>
        <taxon>Eukaryota</taxon>
        <taxon>Viridiplantae</taxon>
        <taxon>Streptophyta</taxon>
        <taxon>Embryophyta</taxon>
        <taxon>Tracheophyta</taxon>
        <taxon>Spermatophyta</taxon>
        <taxon>Magnoliopsida</taxon>
        <taxon>Liliopsida</taxon>
        <taxon>Zingiberales</taxon>
        <taxon>Musaceae</taxon>
        <taxon>Musa</taxon>
    </lineage>
</organism>
<keyword evidence="2" id="KW-1133">Transmembrane helix</keyword>
<evidence type="ECO:0000313" key="4">
    <source>
        <dbReference type="Proteomes" id="UP001055439"/>
    </source>
</evidence>
<proteinExistence type="predicted"/>
<dbReference type="EMBL" id="CP097510">
    <property type="protein sequence ID" value="URE39591.1"/>
    <property type="molecule type" value="Genomic_DNA"/>
</dbReference>
<dbReference type="OrthoDB" id="695137at2759"/>
<keyword evidence="2" id="KW-0812">Transmembrane</keyword>
<feature type="transmembrane region" description="Helical" evidence="2">
    <location>
        <begin position="6"/>
        <end position="25"/>
    </location>
</feature>
<evidence type="ECO:0000256" key="2">
    <source>
        <dbReference type="SAM" id="Phobius"/>
    </source>
</evidence>
<feature type="compositionally biased region" description="Polar residues" evidence="1">
    <location>
        <begin position="98"/>
        <end position="121"/>
    </location>
</feature>
<evidence type="ECO:0000313" key="3">
    <source>
        <dbReference type="EMBL" id="URE39591.1"/>
    </source>
</evidence>
<gene>
    <name evidence="3" type="ORF">MUK42_06507</name>
</gene>
<dbReference type="Proteomes" id="UP001055439">
    <property type="component" value="Chromosome 8"/>
</dbReference>
<keyword evidence="4" id="KW-1185">Reference proteome</keyword>
<feature type="region of interest" description="Disordered" evidence="1">
    <location>
        <begin position="57"/>
        <end position="81"/>
    </location>
</feature>
<feature type="region of interest" description="Disordered" evidence="1">
    <location>
        <begin position="98"/>
        <end position="128"/>
    </location>
</feature>
<accession>A0A9E7L3V3</accession>
<evidence type="ECO:0000256" key="1">
    <source>
        <dbReference type="SAM" id="MobiDB-lite"/>
    </source>
</evidence>
<feature type="compositionally biased region" description="Low complexity" evidence="1">
    <location>
        <begin position="64"/>
        <end position="81"/>
    </location>
</feature>